<evidence type="ECO:0000259" key="13">
    <source>
        <dbReference type="PROSITE" id="PS50042"/>
    </source>
</evidence>
<reference evidence="14" key="1">
    <citation type="journal article" date="2015" name="Genom Data">
        <title>Genome sequences of six Phytophthora species associated with forests in New Zealand.</title>
        <authorList>
            <person name="Studholme D.J."/>
            <person name="McDougal R.L."/>
            <person name="Sambles C."/>
            <person name="Hansen E."/>
            <person name="Hardy G."/>
            <person name="Grant M."/>
            <person name="Ganley R.J."/>
            <person name="Williams N.M."/>
        </authorList>
    </citation>
    <scope>NUCLEOTIDE SEQUENCE</scope>
    <source>
        <strain evidence="14">NZFS 2646</strain>
        <strain evidence="15">NZFS 3630</strain>
    </source>
</reference>
<evidence type="ECO:0000256" key="11">
    <source>
        <dbReference type="ARBA" id="ARBA00023211"/>
    </source>
</evidence>
<comment type="cofactor">
    <cofactor evidence="1">
        <name>Mn(2+)</name>
        <dbReference type="ChEBI" id="CHEBI:29035"/>
    </cofactor>
</comment>
<dbReference type="GO" id="GO:0006099">
    <property type="term" value="P:tricarboxylic acid cycle"/>
    <property type="evidence" value="ECO:0007669"/>
    <property type="project" value="UniProtKB-KW"/>
</dbReference>
<dbReference type="NCBIfam" id="TIGR00127">
    <property type="entry name" value="nadp_idh_euk"/>
    <property type="match status" value="1"/>
</dbReference>
<name>A0A3R7JRK4_9STRA</name>
<evidence type="ECO:0000256" key="4">
    <source>
        <dbReference type="ARBA" id="ARBA00013013"/>
    </source>
</evidence>
<dbReference type="InterPro" id="IPR019818">
    <property type="entry name" value="IsoCit/isopropylmalate_DH_CS"/>
</dbReference>
<dbReference type="SMART" id="SM01329">
    <property type="entry name" value="Iso_dh"/>
    <property type="match status" value="1"/>
</dbReference>
<feature type="region of interest" description="Disordered" evidence="12">
    <location>
        <begin position="522"/>
        <end position="549"/>
    </location>
</feature>
<dbReference type="GO" id="GO:0005739">
    <property type="term" value="C:mitochondrion"/>
    <property type="evidence" value="ECO:0007669"/>
    <property type="project" value="TreeGrafter"/>
</dbReference>
<keyword evidence="17" id="KW-1185">Reference proteome</keyword>
<evidence type="ECO:0000256" key="12">
    <source>
        <dbReference type="SAM" id="MobiDB-lite"/>
    </source>
</evidence>
<dbReference type="GO" id="GO:0000287">
    <property type="term" value="F:magnesium ion binding"/>
    <property type="evidence" value="ECO:0007669"/>
    <property type="project" value="InterPro"/>
</dbReference>
<protein>
    <recommendedName>
        <fullName evidence="4">isocitrate dehydrogenase (NADP(+))</fullName>
        <ecNumber evidence="4">1.1.1.42</ecNumber>
    </recommendedName>
</protein>
<accession>A0A3R7JRK4</accession>
<dbReference type="NCBIfam" id="NF006156">
    <property type="entry name" value="PRK08299.1"/>
    <property type="match status" value="1"/>
</dbReference>
<dbReference type="GO" id="GO:0006739">
    <property type="term" value="P:NADP+ metabolic process"/>
    <property type="evidence" value="ECO:0007669"/>
    <property type="project" value="TreeGrafter"/>
</dbReference>
<dbReference type="PANTHER" id="PTHR11822">
    <property type="entry name" value="NADP-SPECIFIC ISOCITRATE DEHYDROGENASE"/>
    <property type="match status" value="1"/>
</dbReference>
<dbReference type="SUPFAM" id="SSF51206">
    <property type="entry name" value="cAMP-binding domain-like"/>
    <property type="match status" value="1"/>
</dbReference>
<dbReference type="InterPro" id="IPR000595">
    <property type="entry name" value="cNMP-bd_dom"/>
</dbReference>
<reference evidence="14" key="3">
    <citation type="submission" date="2020-06" db="EMBL/GenBank/DDBJ databases">
        <authorList>
            <person name="Studholme D.J."/>
        </authorList>
    </citation>
    <scope>NUCLEOTIDE SEQUENCE</scope>
    <source>
        <strain evidence="14">NZFS 2646</strain>
        <strain evidence="15">NZFS 3630</strain>
    </source>
</reference>
<dbReference type="Proteomes" id="UP000285624">
    <property type="component" value="Unassembled WGS sequence"/>
</dbReference>
<dbReference type="InterPro" id="IPR004790">
    <property type="entry name" value="Isocitrate_DH_NADP"/>
</dbReference>
<evidence type="ECO:0000256" key="5">
    <source>
        <dbReference type="ARBA" id="ARBA00022435"/>
    </source>
</evidence>
<comment type="caution">
    <text evidence="16">The sequence shown here is derived from an EMBL/GenBank/DDBJ whole genome shotgun (WGS) entry which is preliminary data.</text>
</comment>
<dbReference type="Proteomes" id="UP000785171">
    <property type="component" value="Unassembled WGS sequence"/>
</dbReference>
<dbReference type="PRINTS" id="PR00103">
    <property type="entry name" value="CAMPKINASE"/>
</dbReference>
<dbReference type="EC" id="1.1.1.42" evidence="4"/>
<dbReference type="Pfam" id="PF00180">
    <property type="entry name" value="Iso_dh"/>
    <property type="match status" value="1"/>
</dbReference>
<keyword evidence="7" id="KW-0479">Metal-binding</keyword>
<dbReference type="EMBL" id="JPWV03000341">
    <property type="protein sequence ID" value="KAG2515946.1"/>
    <property type="molecule type" value="Genomic_DNA"/>
</dbReference>
<keyword evidence="11" id="KW-0464">Manganese</keyword>
<dbReference type="SMART" id="SM00100">
    <property type="entry name" value="cNMP"/>
    <property type="match status" value="1"/>
</dbReference>
<evidence type="ECO:0000256" key="3">
    <source>
        <dbReference type="ARBA" id="ARBA00007769"/>
    </source>
</evidence>
<dbReference type="GO" id="GO:0006097">
    <property type="term" value="P:glyoxylate cycle"/>
    <property type="evidence" value="ECO:0007669"/>
    <property type="project" value="UniProtKB-KW"/>
</dbReference>
<gene>
    <name evidence="16" type="ORF">BBO99_00006880</name>
    <name evidence="14" type="ORF">JM16_006637</name>
    <name evidence="15" type="ORF">JM18_006497</name>
</gene>
<dbReference type="GO" id="GO:0004450">
    <property type="term" value="F:isocitrate dehydrogenase (NADP+) activity"/>
    <property type="evidence" value="ECO:0007669"/>
    <property type="project" value="UniProtKB-EC"/>
</dbReference>
<evidence type="ECO:0000256" key="1">
    <source>
        <dbReference type="ARBA" id="ARBA00001936"/>
    </source>
</evidence>
<dbReference type="CDD" id="cd00038">
    <property type="entry name" value="CAP_ED"/>
    <property type="match status" value="1"/>
</dbReference>
<proteinExistence type="inferred from homology"/>
<dbReference type="EMBL" id="JPWU03000347">
    <property type="protein sequence ID" value="KAG2519341.1"/>
    <property type="molecule type" value="Genomic_DNA"/>
</dbReference>
<evidence type="ECO:0000313" key="16">
    <source>
        <dbReference type="EMBL" id="RLN77259.1"/>
    </source>
</evidence>
<organism evidence="16 17">
    <name type="scientific">Phytophthora kernoviae</name>
    <dbReference type="NCBI Taxonomy" id="325452"/>
    <lineage>
        <taxon>Eukaryota</taxon>
        <taxon>Sar</taxon>
        <taxon>Stramenopiles</taxon>
        <taxon>Oomycota</taxon>
        <taxon>Peronosporomycetes</taxon>
        <taxon>Peronosporales</taxon>
        <taxon>Peronosporaceae</taxon>
        <taxon>Phytophthora</taxon>
    </lineage>
</organism>
<reference evidence="16 17" key="2">
    <citation type="submission" date="2018-07" db="EMBL/GenBank/DDBJ databases">
        <title>Genome sequencing of oomycete isolates from Chile give support for New Zealand origin for Phytophthora kernoviae and make available the first Nothophytophthora sp. genome.</title>
        <authorList>
            <person name="Studholme D.J."/>
            <person name="Sanfuentes E."/>
            <person name="Panda P."/>
            <person name="Hill R."/>
            <person name="Sambles C."/>
            <person name="Grant M."/>
            <person name="Williams N.M."/>
            <person name="Mcdougal R.L."/>
        </authorList>
    </citation>
    <scope>NUCLEOTIDE SEQUENCE [LARGE SCALE GENOMIC DNA]</scope>
    <source>
        <strain evidence="16">Chile4</strain>
    </source>
</reference>
<evidence type="ECO:0000313" key="14">
    <source>
        <dbReference type="EMBL" id="KAG2515946.1"/>
    </source>
</evidence>
<dbReference type="EMBL" id="MBDN02000258">
    <property type="protein sequence ID" value="RLN77259.1"/>
    <property type="molecule type" value="Genomic_DNA"/>
</dbReference>
<dbReference type="Gene3D" id="3.40.718.10">
    <property type="entry name" value="Isopropylmalate Dehydrogenase"/>
    <property type="match status" value="1"/>
</dbReference>
<dbReference type="Gene3D" id="2.60.120.10">
    <property type="entry name" value="Jelly Rolls"/>
    <property type="match status" value="1"/>
</dbReference>
<dbReference type="PROSITE" id="PS00889">
    <property type="entry name" value="CNMP_BINDING_2"/>
    <property type="match status" value="1"/>
</dbReference>
<dbReference type="GO" id="GO:0006102">
    <property type="term" value="P:isocitrate metabolic process"/>
    <property type="evidence" value="ECO:0007669"/>
    <property type="project" value="InterPro"/>
</dbReference>
<evidence type="ECO:0000256" key="10">
    <source>
        <dbReference type="ARBA" id="ARBA00023002"/>
    </source>
</evidence>
<dbReference type="PROSITE" id="PS50042">
    <property type="entry name" value="CNMP_BINDING_3"/>
    <property type="match status" value="1"/>
</dbReference>
<dbReference type="Proteomes" id="UP000792063">
    <property type="component" value="Unassembled WGS sequence"/>
</dbReference>
<keyword evidence="10" id="KW-0560">Oxidoreductase</keyword>
<evidence type="ECO:0000256" key="6">
    <source>
        <dbReference type="ARBA" id="ARBA00022532"/>
    </source>
</evidence>
<dbReference type="InterPro" id="IPR014710">
    <property type="entry name" value="RmlC-like_jellyroll"/>
</dbReference>
<dbReference type="STRING" id="325452.A0A3R7JRK4"/>
<comment type="cofactor">
    <cofactor evidence="2">
        <name>Mg(2+)</name>
        <dbReference type="ChEBI" id="CHEBI:18420"/>
    </cofactor>
</comment>
<evidence type="ECO:0000313" key="17">
    <source>
        <dbReference type="Proteomes" id="UP000285624"/>
    </source>
</evidence>
<evidence type="ECO:0000256" key="9">
    <source>
        <dbReference type="ARBA" id="ARBA00022857"/>
    </source>
</evidence>
<evidence type="ECO:0000256" key="8">
    <source>
        <dbReference type="ARBA" id="ARBA00022842"/>
    </source>
</evidence>
<dbReference type="InterPro" id="IPR024084">
    <property type="entry name" value="IsoPropMal-DH-like_dom"/>
</dbReference>
<sequence length="623" mass="69650">MFSKTIRSVARRGYATQSKIKVQKPIVELDGDEMTRVIWSQIKDKYIHPYLDLNIEYFDLGLPHRDATNDQVTIDAAHAIQEHNVGIKCATITPDEQRVEEFKLKKMWRSPNGTIRNILNGTVFREPIVISNVPRLVPGWEKPIVVGRHAFGDQYKSTDFIAPGPGKFEVVYTPADGSEKTTMEVYDFKGPGVGLSMYNTDESIYGFAKSCLSFALSKKQDLFLSTKNTILKKYDGRFKDIFEEVYQAEFKAKYDAAGISYTHRLIDDMVAQALKSDGGFVWACKNYDGDVQSDIVAQGYGSLGLMTSVLVAPDGKTVEAEAAHGTVTRHWRQYQQGKKTSTNPIASIYAWTRGLAHRGSLDGNQELIDFSLGLENAVIKTVEAGHMTKDLAICVHGSNVTPEHYLYTEDFMDKVKETFDATRHQRSISMSVPSGAMTSSNTTVADATVASTALQPQIRISLLHRAKTFRGVDDNTVREALRYLRFRQYQDGEAIFYQGDKGDIFYVLLEGSVGIYGALKRSQQPDKNKRKQSEREDTAIKNRSGVATHDKPDLNLMGPRLFTYRAGESFGETALFTNAAVRTATAIAFGAITQTVGLWLSQLNYSSNRTLTTNFQKRRVLLS</sequence>
<evidence type="ECO:0000313" key="15">
    <source>
        <dbReference type="EMBL" id="KAG2519341.1"/>
    </source>
</evidence>
<dbReference type="SUPFAM" id="SSF53659">
    <property type="entry name" value="Isocitrate/Isopropylmalate dehydrogenase-like"/>
    <property type="match status" value="1"/>
</dbReference>
<keyword evidence="9" id="KW-0521">NADP</keyword>
<evidence type="ECO:0000256" key="2">
    <source>
        <dbReference type="ARBA" id="ARBA00001946"/>
    </source>
</evidence>
<dbReference type="InterPro" id="IPR018490">
    <property type="entry name" value="cNMP-bd_dom_sf"/>
</dbReference>
<keyword evidence="5" id="KW-0329">Glyoxylate bypass</keyword>
<keyword evidence="8" id="KW-0460">Magnesium</keyword>
<dbReference type="PANTHER" id="PTHR11822:SF21">
    <property type="entry name" value="ISOCITRATE DEHYDROGENASE [NADP], MITOCHONDRIAL"/>
    <property type="match status" value="1"/>
</dbReference>
<dbReference type="FunFam" id="3.40.718.10:FF:000002">
    <property type="entry name" value="Isocitrate dehydrogenase [NADP]"/>
    <property type="match status" value="1"/>
</dbReference>
<evidence type="ECO:0000256" key="7">
    <source>
        <dbReference type="ARBA" id="ARBA00022723"/>
    </source>
</evidence>
<feature type="compositionally biased region" description="Basic and acidic residues" evidence="12">
    <location>
        <begin position="523"/>
        <end position="540"/>
    </location>
</feature>
<dbReference type="GO" id="GO:0051287">
    <property type="term" value="F:NAD binding"/>
    <property type="evidence" value="ECO:0007669"/>
    <property type="project" value="InterPro"/>
</dbReference>
<comment type="similarity">
    <text evidence="3">Belongs to the isocitrate and isopropylmalate dehydrogenases family.</text>
</comment>
<dbReference type="InterPro" id="IPR018488">
    <property type="entry name" value="cNMP-bd_CS"/>
</dbReference>
<dbReference type="AlphaFoldDB" id="A0A3R7JRK4"/>
<keyword evidence="6" id="KW-0816">Tricarboxylic acid cycle</keyword>
<dbReference type="PROSITE" id="PS00470">
    <property type="entry name" value="IDH_IMDH"/>
    <property type="match status" value="1"/>
</dbReference>
<feature type="domain" description="Cyclic nucleotide-binding" evidence="13">
    <location>
        <begin position="468"/>
        <end position="588"/>
    </location>
</feature>